<protein>
    <submittedName>
        <fullName evidence="1">Uncharacterized protein</fullName>
    </submittedName>
</protein>
<organism evidence="1">
    <name type="scientific">marine sediment metagenome</name>
    <dbReference type="NCBI Taxonomy" id="412755"/>
    <lineage>
        <taxon>unclassified sequences</taxon>
        <taxon>metagenomes</taxon>
        <taxon>ecological metagenomes</taxon>
    </lineage>
</organism>
<dbReference type="EMBL" id="LAZR01021798">
    <property type="protein sequence ID" value="KKL84092.1"/>
    <property type="molecule type" value="Genomic_DNA"/>
</dbReference>
<dbReference type="AlphaFoldDB" id="A0A0F9I9H6"/>
<accession>A0A0F9I9H6</accession>
<gene>
    <name evidence="1" type="ORF">LCGC14_1968180</name>
</gene>
<proteinExistence type="predicted"/>
<name>A0A0F9I9H6_9ZZZZ</name>
<comment type="caution">
    <text evidence="1">The sequence shown here is derived from an EMBL/GenBank/DDBJ whole genome shotgun (WGS) entry which is preliminary data.</text>
</comment>
<evidence type="ECO:0000313" key="1">
    <source>
        <dbReference type="EMBL" id="KKL84092.1"/>
    </source>
</evidence>
<sequence>MNKPQYQKLAAHYDKVKRIRKRIESIERVIRSMQREINDGGEMFDVWITRKGRYGHNISGEFTANTFKKTILPLLRENLTELRKEFKAIPLIFLK</sequence>
<reference evidence="1" key="1">
    <citation type="journal article" date="2015" name="Nature">
        <title>Complex archaea that bridge the gap between prokaryotes and eukaryotes.</title>
        <authorList>
            <person name="Spang A."/>
            <person name="Saw J.H."/>
            <person name="Jorgensen S.L."/>
            <person name="Zaremba-Niedzwiedzka K."/>
            <person name="Martijn J."/>
            <person name="Lind A.E."/>
            <person name="van Eijk R."/>
            <person name="Schleper C."/>
            <person name="Guy L."/>
            <person name="Ettema T.J."/>
        </authorList>
    </citation>
    <scope>NUCLEOTIDE SEQUENCE</scope>
</reference>